<evidence type="ECO:0000256" key="1">
    <source>
        <dbReference type="SAM" id="SignalP"/>
    </source>
</evidence>
<dbReference type="Proteomes" id="UP000604475">
    <property type="component" value="Unassembled WGS sequence"/>
</dbReference>
<dbReference type="EMBL" id="JAEACQ010000173">
    <property type="protein sequence ID" value="MBL7628159.1"/>
    <property type="molecule type" value="Genomic_DNA"/>
</dbReference>
<keyword evidence="1" id="KW-0732">Signal</keyword>
<comment type="caution">
    <text evidence="2">The sequence shown here is derived from an EMBL/GenBank/DDBJ whole genome shotgun (WGS) entry which is preliminary data.</text>
</comment>
<evidence type="ECO:0008006" key="4">
    <source>
        <dbReference type="Google" id="ProtNLM"/>
    </source>
</evidence>
<gene>
    <name evidence="2" type="ORF">I7412_13575</name>
</gene>
<reference evidence="2" key="1">
    <citation type="submission" date="2020-12" db="EMBL/GenBank/DDBJ databases">
        <title>Genomic characterization of non-nitrogen-fixing Frankia strains.</title>
        <authorList>
            <person name="Carlos-Shanley C."/>
            <person name="Guerra T."/>
            <person name="Hahn D."/>
        </authorList>
    </citation>
    <scope>NUCLEOTIDE SEQUENCE</scope>
    <source>
        <strain evidence="2">CN6</strain>
    </source>
</reference>
<evidence type="ECO:0000313" key="3">
    <source>
        <dbReference type="Proteomes" id="UP000604475"/>
    </source>
</evidence>
<evidence type="ECO:0000313" key="2">
    <source>
        <dbReference type="EMBL" id="MBL7628159.1"/>
    </source>
</evidence>
<dbReference type="AlphaFoldDB" id="A0A937RFY8"/>
<proteinExistence type="predicted"/>
<name>A0A937RFY8_9ACTN</name>
<keyword evidence="3" id="KW-1185">Reference proteome</keyword>
<accession>A0A937RFY8</accession>
<sequence length="69" mass="7095">MLRNRLVKAGAAAVAVVATTGVVLLGSASSASAARPDYACGLASRLAYHVITSGGTLNHEFLEWFAETC</sequence>
<organism evidence="2 3">
    <name type="scientific">Frankia nepalensis</name>
    <dbReference type="NCBI Taxonomy" id="1836974"/>
    <lineage>
        <taxon>Bacteria</taxon>
        <taxon>Bacillati</taxon>
        <taxon>Actinomycetota</taxon>
        <taxon>Actinomycetes</taxon>
        <taxon>Frankiales</taxon>
        <taxon>Frankiaceae</taxon>
        <taxon>Frankia</taxon>
    </lineage>
</organism>
<feature type="chain" id="PRO_5037634972" description="Secreted protein" evidence="1">
    <location>
        <begin position="34"/>
        <end position="69"/>
    </location>
</feature>
<feature type="signal peptide" evidence="1">
    <location>
        <begin position="1"/>
        <end position="33"/>
    </location>
</feature>
<dbReference type="RefSeq" id="WP_203004948.1">
    <property type="nucleotide sequence ID" value="NZ_JADWYU010000088.1"/>
</dbReference>
<protein>
    <recommendedName>
        <fullName evidence="4">Secreted protein</fullName>
    </recommendedName>
</protein>